<dbReference type="Pfam" id="PF16499">
    <property type="entry name" value="Melibiase_2"/>
    <property type="match status" value="1"/>
</dbReference>
<comment type="caution">
    <text evidence="8">The sequence shown here is derived from an EMBL/GenBank/DDBJ whole genome shotgun (WGS) entry which is preliminary data.</text>
</comment>
<name>A0ABR6BDE3_9PSEU</name>
<evidence type="ECO:0000313" key="9">
    <source>
        <dbReference type="Proteomes" id="UP000517916"/>
    </source>
</evidence>
<protein>
    <recommendedName>
        <fullName evidence="5">Alpha-galactosidase</fullName>
        <ecNumber evidence="5">3.2.1.22</ecNumber>
    </recommendedName>
    <alternativeName>
        <fullName evidence="5">Melibiase</fullName>
    </alternativeName>
</protein>
<dbReference type="CDD" id="cd14792">
    <property type="entry name" value="GH27"/>
    <property type="match status" value="1"/>
</dbReference>
<evidence type="ECO:0000259" key="7">
    <source>
        <dbReference type="SMART" id="SM00458"/>
    </source>
</evidence>
<feature type="chain" id="PRO_5045989188" description="Alpha-galactosidase" evidence="6">
    <location>
        <begin position="27"/>
        <end position="632"/>
    </location>
</feature>
<keyword evidence="4 5" id="KW-0326">Glycosidase</keyword>
<dbReference type="InterPro" id="IPR017853">
    <property type="entry name" value="GH"/>
</dbReference>
<dbReference type="InterPro" id="IPR013785">
    <property type="entry name" value="Aldolase_TIM"/>
</dbReference>
<evidence type="ECO:0000256" key="4">
    <source>
        <dbReference type="ARBA" id="ARBA00023295"/>
    </source>
</evidence>
<feature type="signal peptide" evidence="6">
    <location>
        <begin position="1"/>
        <end position="26"/>
    </location>
</feature>
<keyword evidence="9" id="KW-1185">Reference proteome</keyword>
<dbReference type="RefSeq" id="WP_182837122.1">
    <property type="nucleotide sequence ID" value="NZ_BAAABQ010000010.1"/>
</dbReference>
<reference evidence="8 9" key="1">
    <citation type="submission" date="2020-08" db="EMBL/GenBank/DDBJ databases">
        <title>Genomic Encyclopedia of Archaeal and Bacterial Type Strains, Phase II (KMG-II): from individual species to whole genera.</title>
        <authorList>
            <person name="Goeker M."/>
        </authorList>
    </citation>
    <scope>NUCLEOTIDE SEQUENCE [LARGE SCALE GENOMIC DNA]</scope>
    <source>
        <strain evidence="8 9">DSM 43850</strain>
    </source>
</reference>
<dbReference type="GO" id="GO:0004557">
    <property type="term" value="F:alpha-galactosidase activity"/>
    <property type="evidence" value="ECO:0007669"/>
    <property type="project" value="UniProtKB-EC"/>
</dbReference>
<comment type="catalytic activity">
    <reaction evidence="5">
        <text>Hydrolysis of terminal, non-reducing alpha-D-galactose residues in alpha-D-galactosides, including galactose oligosaccharides, galactomannans and galactolipids.</text>
        <dbReference type="EC" id="3.2.1.22"/>
    </reaction>
</comment>
<dbReference type="InterPro" id="IPR013780">
    <property type="entry name" value="Glyco_hydro_b"/>
</dbReference>
<proteinExistence type="inferred from homology"/>
<evidence type="ECO:0000256" key="6">
    <source>
        <dbReference type="SAM" id="SignalP"/>
    </source>
</evidence>
<keyword evidence="3 5" id="KW-0378">Hydrolase</keyword>
<dbReference type="Pfam" id="PF00652">
    <property type="entry name" value="Ricin_B_lectin"/>
    <property type="match status" value="1"/>
</dbReference>
<dbReference type="SUPFAM" id="SSF51011">
    <property type="entry name" value="Glycosyl hydrolase domain"/>
    <property type="match status" value="1"/>
</dbReference>
<dbReference type="SMART" id="SM00458">
    <property type="entry name" value="RICIN"/>
    <property type="match status" value="1"/>
</dbReference>
<evidence type="ECO:0000256" key="2">
    <source>
        <dbReference type="ARBA" id="ARBA00022729"/>
    </source>
</evidence>
<gene>
    <name evidence="8" type="ORF">BC739_002097</name>
</gene>
<dbReference type="InterPro" id="IPR000772">
    <property type="entry name" value="Ricin_B_lectin"/>
</dbReference>
<dbReference type="Proteomes" id="UP000517916">
    <property type="component" value="Unassembled WGS sequence"/>
</dbReference>
<dbReference type="Pfam" id="PF17801">
    <property type="entry name" value="Melibiase_C"/>
    <property type="match status" value="1"/>
</dbReference>
<dbReference type="EC" id="3.2.1.22" evidence="5"/>
<dbReference type="PRINTS" id="PR00740">
    <property type="entry name" value="GLHYDRLASE27"/>
</dbReference>
<dbReference type="EMBL" id="JACJID010000002">
    <property type="protein sequence ID" value="MBA8924898.1"/>
    <property type="molecule type" value="Genomic_DNA"/>
</dbReference>
<dbReference type="SUPFAM" id="SSF50370">
    <property type="entry name" value="Ricin B-like lectins"/>
    <property type="match status" value="1"/>
</dbReference>
<dbReference type="PANTHER" id="PTHR11452">
    <property type="entry name" value="ALPHA-GALACTOSIDASE/ALPHA-N-ACETYLGALACTOSAMINIDASE"/>
    <property type="match status" value="1"/>
</dbReference>
<dbReference type="Gene3D" id="2.80.10.50">
    <property type="match status" value="1"/>
</dbReference>
<dbReference type="Gene3D" id="2.60.40.1180">
    <property type="entry name" value="Golgi alpha-mannosidase II"/>
    <property type="match status" value="1"/>
</dbReference>
<evidence type="ECO:0000256" key="3">
    <source>
        <dbReference type="ARBA" id="ARBA00022801"/>
    </source>
</evidence>
<keyword evidence="2 6" id="KW-0732">Signal</keyword>
<organism evidence="8 9">
    <name type="scientific">Kutzneria viridogrisea</name>
    <dbReference type="NCBI Taxonomy" id="47990"/>
    <lineage>
        <taxon>Bacteria</taxon>
        <taxon>Bacillati</taxon>
        <taxon>Actinomycetota</taxon>
        <taxon>Actinomycetes</taxon>
        <taxon>Pseudonocardiales</taxon>
        <taxon>Pseudonocardiaceae</taxon>
        <taxon>Kutzneria</taxon>
    </lineage>
</organism>
<evidence type="ECO:0000313" key="8">
    <source>
        <dbReference type="EMBL" id="MBA8924898.1"/>
    </source>
</evidence>
<dbReference type="InterPro" id="IPR041233">
    <property type="entry name" value="Melibiase_C"/>
</dbReference>
<sequence length="632" mass="66200">MARGRLRVLTPAVLGLALLGAVPAHANDGVSQPATNYSSAATPASAIAPVPPMGFNNWARSTCAAQAPLDGSPTASYSFQQYMKDNAKGLVDSGLAAAGYQTITVDDCWMRRTAAGYLHGATTWGGSSQPGFDYELTDYGDYLHGLGLKFGIYESSGTNTCSTTPNTATGSEYHEQDDANSFVYWGVDALKYDNCQTKEPLKTLDGRMSAALATAVGNAAAGGRKTPNVLFNESAPAAYNNGATKFDVMNWVRDHGQQWRVGPDIWNYAASTDPWDKALSGYNFGAYQSFDTTVDLARYQSPGNWNDADMLLIGDNGMSSAEERSQLALWSAMAAPLFISTDARKFTPSYLDAHPDQAAHLRESIRTLGNAEVLAVDQDPLGAGGYRVSGGAARSDGTPSSASGIDVVVKQLADGSRAVVVLNKGSAATKYSLSLSDLGFSGTGCTYSVRDLWAHTDSTSTGTVPLTIGSHDNAMLKVKGCSFAPTGQITVARGDWGKAALCLDNYASGTAANNPVVVYQCTSGANQRWTRNADGTVKLANGLCLTARSGTSTSPVNGASGRFVGVAGCGSAPSSQKWDYTRDGQLKLSGTALCLDVYGGSTSTASTPVDVYTCAAAGSLQNNQTWSAPFIR</sequence>
<accession>A0ABR6BDE3</accession>
<dbReference type="PANTHER" id="PTHR11452:SF75">
    <property type="entry name" value="ALPHA-GALACTOSIDASE MEL1"/>
    <property type="match status" value="1"/>
</dbReference>
<dbReference type="InterPro" id="IPR002241">
    <property type="entry name" value="Glyco_hydro_27"/>
</dbReference>
<evidence type="ECO:0000256" key="5">
    <source>
        <dbReference type="RuleBase" id="RU361168"/>
    </source>
</evidence>
<dbReference type="InterPro" id="IPR035992">
    <property type="entry name" value="Ricin_B-like_lectins"/>
</dbReference>
<evidence type="ECO:0000256" key="1">
    <source>
        <dbReference type="ARBA" id="ARBA00009743"/>
    </source>
</evidence>
<dbReference type="PROSITE" id="PS50231">
    <property type="entry name" value="RICIN_B_LECTIN"/>
    <property type="match status" value="1"/>
</dbReference>
<comment type="similarity">
    <text evidence="1 5">Belongs to the glycosyl hydrolase 27 family.</text>
</comment>
<feature type="domain" description="Ricin B lectin" evidence="7">
    <location>
        <begin position="486"/>
        <end position="629"/>
    </location>
</feature>
<keyword evidence="5" id="KW-1015">Disulfide bond</keyword>
<dbReference type="Gene3D" id="3.20.20.70">
    <property type="entry name" value="Aldolase class I"/>
    <property type="match status" value="1"/>
</dbReference>
<dbReference type="SUPFAM" id="SSF51445">
    <property type="entry name" value="(Trans)glycosidases"/>
    <property type="match status" value="1"/>
</dbReference>